<feature type="region of interest" description="Disordered" evidence="1">
    <location>
        <begin position="257"/>
        <end position="281"/>
    </location>
</feature>
<feature type="region of interest" description="Disordered" evidence="1">
    <location>
        <begin position="1"/>
        <end position="41"/>
    </location>
</feature>
<dbReference type="OrthoDB" id="3555317at2759"/>
<evidence type="ECO:0000313" key="2">
    <source>
        <dbReference type="EMBL" id="KAF2429463.1"/>
    </source>
</evidence>
<feature type="compositionally biased region" description="Polar residues" evidence="1">
    <location>
        <begin position="452"/>
        <end position="473"/>
    </location>
</feature>
<protein>
    <recommendedName>
        <fullName evidence="4">BZIP domain-containing protein</fullName>
    </recommendedName>
</protein>
<name>A0A9P4NQ67_9PEZI</name>
<feature type="compositionally biased region" description="Polar residues" evidence="1">
    <location>
        <begin position="134"/>
        <end position="146"/>
    </location>
</feature>
<accession>A0A9P4NQ67</accession>
<gene>
    <name evidence="2" type="ORF">EJ08DRAFT_680003</name>
</gene>
<dbReference type="InterPro" id="IPR046347">
    <property type="entry name" value="bZIP_sf"/>
</dbReference>
<comment type="caution">
    <text evidence="2">The sequence shown here is derived from an EMBL/GenBank/DDBJ whole genome shotgun (WGS) entry which is preliminary data.</text>
</comment>
<dbReference type="Gene3D" id="1.20.5.170">
    <property type="match status" value="1"/>
</dbReference>
<organism evidence="2 3">
    <name type="scientific">Tothia fuscella</name>
    <dbReference type="NCBI Taxonomy" id="1048955"/>
    <lineage>
        <taxon>Eukaryota</taxon>
        <taxon>Fungi</taxon>
        <taxon>Dikarya</taxon>
        <taxon>Ascomycota</taxon>
        <taxon>Pezizomycotina</taxon>
        <taxon>Dothideomycetes</taxon>
        <taxon>Pleosporomycetidae</taxon>
        <taxon>Venturiales</taxon>
        <taxon>Cylindrosympodiaceae</taxon>
        <taxon>Tothia</taxon>
    </lineage>
</organism>
<proteinExistence type="predicted"/>
<dbReference type="SUPFAM" id="SSF57959">
    <property type="entry name" value="Leucine zipper domain"/>
    <property type="match status" value="1"/>
</dbReference>
<reference evidence="2" key="1">
    <citation type="journal article" date="2020" name="Stud. Mycol.">
        <title>101 Dothideomycetes genomes: a test case for predicting lifestyles and emergence of pathogens.</title>
        <authorList>
            <person name="Haridas S."/>
            <person name="Albert R."/>
            <person name="Binder M."/>
            <person name="Bloem J."/>
            <person name="Labutti K."/>
            <person name="Salamov A."/>
            <person name="Andreopoulos B."/>
            <person name="Baker S."/>
            <person name="Barry K."/>
            <person name="Bills G."/>
            <person name="Bluhm B."/>
            <person name="Cannon C."/>
            <person name="Castanera R."/>
            <person name="Culley D."/>
            <person name="Daum C."/>
            <person name="Ezra D."/>
            <person name="Gonzalez J."/>
            <person name="Henrissat B."/>
            <person name="Kuo A."/>
            <person name="Liang C."/>
            <person name="Lipzen A."/>
            <person name="Lutzoni F."/>
            <person name="Magnuson J."/>
            <person name="Mondo S."/>
            <person name="Nolan M."/>
            <person name="Ohm R."/>
            <person name="Pangilinan J."/>
            <person name="Park H.-J."/>
            <person name="Ramirez L."/>
            <person name="Alfaro M."/>
            <person name="Sun H."/>
            <person name="Tritt A."/>
            <person name="Yoshinaga Y."/>
            <person name="Zwiers L.-H."/>
            <person name="Turgeon B."/>
            <person name="Goodwin S."/>
            <person name="Spatafora J."/>
            <person name="Crous P."/>
            <person name="Grigoriev I."/>
        </authorList>
    </citation>
    <scope>NUCLEOTIDE SEQUENCE</scope>
    <source>
        <strain evidence="2">CBS 130266</strain>
    </source>
</reference>
<feature type="region of interest" description="Disordered" evidence="1">
    <location>
        <begin position="444"/>
        <end position="477"/>
    </location>
</feature>
<feature type="region of interest" description="Disordered" evidence="1">
    <location>
        <begin position="121"/>
        <end position="182"/>
    </location>
</feature>
<evidence type="ECO:0008006" key="4">
    <source>
        <dbReference type="Google" id="ProtNLM"/>
    </source>
</evidence>
<evidence type="ECO:0000313" key="3">
    <source>
        <dbReference type="Proteomes" id="UP000800235"/>
    </source>
</evidence>
<dbReference type="GO" id="GO:0003700">
    <property type="term" value="F:DNA-binding transcription factor activity"/>
    <property type="evidence" value="ECO:0007669"/>
    <property type="project" value="InterPro"/>
</dbReference>
<dbReference type="PANTHER" id="PTHR40618:SF1">
    <property type="entry name" value="B-ZIP TRANSCRIPTION FACTOR (EUROFUNG)"/>
    <property type="match status" value="1"/>
</dbReference>
<dbReference type="Proteomes" id="UP000800235">
    <property type="component" value="Unassembled WGS sequence"/>
</dbReference>
<dbReference type="CDD" id="cd14688">
    <property type="entry name" value="bZIP_YAP"/>
    <property type="match status" value="1"/>
</dbReference>
<keyword evidence="3" id="KW-1185">Reference proteome</keyword>
<sequence>MAGDGAPRKRQRVSEHVDDDPKKQRGRPRVEGQDETAADRRRTQIRLAQRAYRMRKETTISSLKIQVSSLQSTIEEMNKTFLQFNDSAVASGILRMSPDLGQQLKAATEKFILLAKASSLSGDENSDSEIEEVPTSSKAARQQTSRSQREEPMVLDQHDGFPFPTISGSSTSPEPVSAPNRGIDIGMGYVQILDHEPIDSISVEDPLDTFNGMDTSIATDRYDSAMENFSLYPYSSNSSSTADLMAISAASDFSTQQYNGQVPSPPPMVVRSPTKSRTLPPPYTYSFQETTFARRLQRAAVERGFHLLSTAEVRPQAFNRVFRLSLLYHTRDTLLNKFRFALTRTASEPMETLQTPFIHLGNAGFHYNTGRIKNGYIVKPGPLGRQVRLESADSPGVNVDIDLDMTEYDGEWFDANDVEGYLEEKGITIDPQSTFAEANIELEGPQPPEQVFSPTSSATSRDHTATSGNTSPHTPVMSESALDLHTNRLFPELGGWETGSNSAWDNAATGWLMGSGDKTPDFLSSGWSNFEPSAPWDLTDTIGDHSFSGFGATDTALTGSVAIVAAPTPPLKKSVIVDVSKLIDDLIKKGICLGRAPGFRKRDVDMALTAAIVQVN</sequence>
<feature type="compositionally biased region" description="Basic and acidic residues" evidence="1">
    <location>
        <begin position="12"/>
        <end position="41"/>
    </location>
</feature>
<dbReference type="EMBL" id="MU007047">
    <property type="protein sequence ID" value="KAF2429463.1"/>
    <property type="molecule type" value="Genomic_DNA"/>
</dbReference>
<evidence type="ECO:0000256" key="1">
    <source>
        <dbReference type="SAM" id="MobiDB-lite"/>
    </source>
</evidence>
<dbReference type="PANTHER" id="PTHR40618">
    <property type="entry name" value="B-ZIP TRANSCRIPTION FACTOR (EUROFUNG)-RELATED"/>
    <property type="match status" value="1"/>
</dbReference>
<feature type="compositionally biased region" description="Basic and acidic residues" evidence="1">
    <location>
        <begin position="147"/>
        <end position="159"/>
    </location>
</feature>
<dbReference type="AlphaFoldDB" id="A0A9P4NQ67"/>